<dbReference type="Proteomes" id="UP000323946">
    <property type="component" value="Unassembled WGS sequence"/>
</dbReference>
<reference evidence="1 2" key="1">
    <citation type="submission" date="2019-09" db="EMBL/GenBank/DDBJ databases">
        <title>Draft genome sequence of the thermophilic Saccharopolyspora hirsuta VKM Ac-666T.</title>
        <authorList>
            <person name="Lobastova T.G."/>
            <person name="Fokina V."/>
            <person name="Bragin E.Y."/>
            <person name="Shtratnikova V.Y."/>
            <person name="Starodumova I.P."/>
            <person name="Tarlachkov S.V."/>
            <person name="Donova M.V."/>
        </authorList>
    </citation>
    <scope>NUCLEOTIDE SEQUENCE [LARGE SCALE GENOMIC DNA]</scope>
    <source>
        <strain evidence="1 2">VKM Ac-666</strain>
    </source>
</reference>
<protein>
    <submittedName>
        <fullName evidence="1">Peptidase</fullName>
    </submittedName>
</protein>
<accession>A0A5M7BWX2</accession>
<comment type="caution">
    <text evidence="1">The sequence shown here is derived from an EMBL/GenBank/DDBJ whole genome shotgun (WGS) entry which is preliminary data.</text>
</comment>
<evidence type="ECO:0000313" key="2">
    <source>
        <dbReference type="Proteomes" id="UP000323946"/>
    </source>
</evidence>
<name>A0A5M7BWX2_SACHI</name>
<organism evidence="1 2">
    <name type="scientific">Saccharopolyspora hirsuta</name>
    <dbReference type="NCBI Taxonomy" id="1837"/>
    <lineage>
        <taxon>Bacteria</taxon>
        <taxon>Bacillati</taxon>
        <taxon>Actinomycetota</taxon>
        <taxon>Actinomycetes</taxon>
        <taxon>Pseudonocardiales</taxon>
        <taxon>Pseudonocardiaceae</taxon>
        <taxon>Saccharopolyspora</taxon>
    </lineage>
</organism>
<proteinExistence type="predicted"/>
<keyword evidence="2" id="KW-1185">Reference proteome</keyword>
<dbReference type="EMBL" id="VWPH01000007">
    <property type="protein sequence ID" value="KAA5832697.1"/>
    <property type="molecule type" value="Genomic_DNA"/>
</dbReference>
<dbReference type="AlphaFoldDB" id="A0A5M7BWX2"/>
<dbReference type="OrthoDB" id="5168289at2"/>
<gene>
    <name evidence="1" type="ORF">F1721_17090</name>
</gene>
<evidence type="ECO:0000313" key="1">
    <source>
        <dbReference type="EMBL" id="KAA5832697.1"/>
    </source>
</evidence>
<dbReference type="SUPFAM" id="SSF55486">
    <property type="entry name" value="Metalloproteases ('zincins'), catalytic domain"/>
    <property type="match status" value="1"/>
</dbReference>
<sequence>MYRTGAARAALPAATTGGKLDLVRAFGPVTMMILLLISSCAAAPPGPPRVADHTVDPAFVHGTDHGDVDRLAATVVTDVQDYWARQYPEVFGTPWRNLDGGFFSVDTNGEGTAPPCSAAVSDLEGNAYYCATVDAIAWDRTALLPVLREHYGDASVVVVLAHELGHAVQQRARIGADADPVRLEAMADCFSGAYVRSVTDGRSERLRINAEQLDRALRAIILFRDPVSTNNTEAHGSAFERVTAFQDGYANGPRRCTDITETPLAALPPDGPNLPLNDALRTDSISAYFGGLVGERWVPPVIRPEQSCPEAIGAAGYCPSPPTIVLNSRAIADAHAKIGDQAVTTLLAAKFALTANAELGRPTTGPAASRQITCLTGAYTAAQPGLAQGDLDEAVTVLLESDDIASDAQGANPLTGFDRITAFRTGALGGAAACG</sequence>